<feature type="compositionally biased region" description="Low complexity" evidence="1">
    <location>
        <begin position="786"/>
        <end position="802"/>
    </location>
</feature>
<dbReference type="EMBL" id="BTSX01000006">
    <property type="protein sequence ID" value="GMT03786.1"/>
    <property type="molecule type" value="Genomic_DNA"/>
</dbReference>
<feature type="transmembrane region" description="Helical" evidence="2">
    <location>
        <begin position="321"/>
        <end position="342"/>
    </location>
</feature>
<protein>
    <recommendedName>
        <fullName evidence="6">FZ domain-containing protein</fullName>
    </recommendedName>
</protein>
<feature type="transmembrane region" description="Helical" evidence="2">
    <location>
        <begin position="426"/>
        <end position="444"/>
    </location>
</feature>
<feature type="compositionally biased region" description="Basic and acidic residues" evidence="1">
    <location>
        <begin position="1661"/>
        <end position="1682"/>
    </location>
</feature>
<feature type="signal peptide" evidence="3">
    <location>
        <begin position="1"/>
        <end position="17"/>
    </location>
</feature>
<keyword evidence="2" id="KW-0812">Transmembrane</keyword>
<keyword evidence="2" id="KW-0472">Membrane</keyword>
<feature type="transmembrane region" description="Helical" evidence="2">
    <location>
        <begin position="386"/>
        <end position="405"/>
    </location>
</feature>
<organism evidence="4 5">
    <name type="scientific">Pristionchus entomophagus</name>
    <dbReference type="NCBI Taxonomy" id="358040"/>
    <lineage>
        <taxon>Eukaryota</taxon>
        <taxon>Metazoa</taxon>
        <taxon>Ecdysozoa</taxon>
        <taxon>Nematoda</taxon>
        <taxon>Chromadorea</taxon>
        <taxon>Rhabditida</taxon>
        <taxon>Rhabditina</taxon>
        <taxon>Diplogasteromorpha</taxon>
        <taxon>Diplogasteroidea</taxon>
        <taxon>Neodiplogasteridae</taxon>
        <taxon>Pristionchus</taxon>
    </lineage>
</organism>
<feature type="compositionally biased region" description="Acidic residues" evidence="1">
    <location>
        <begin position="1556"/>
        <end position="1567"/>
    </location>
</feature>
<feature type="compositionally biased region" description="Low complexity" evidence="1">
    <location>
        <begin position="931"/>
        <end position="943"/>
    </location>
</feature>
<dbReference type="Gene3D" id="1.10.2000.10">
    <property type="entry name" value="Frizzled cysteine-rich domain"/>
    <property type="match status" value="1"/>
</dbReference>
<dbReference type="Gene3D" id="1.20.1070.10">
    <property type="entry name" value="Rhodopsin 7-helix transmembrane proteins"/>
    <property type="match status" value="1"/>
</dbReference>
<feature type="region of interest" description="Disordered" evidence="1">
    <location>
        <begin position="1981"/>
        <end position="2020"/>
    </location>
</feature>
<sequence>MRSIFTVLLTVLIAASSTPFSPDNTDQGHFEQDFLQQIRPDDPRRERLLTALKEQARCKDYRWSCQKACRAQRPFNGNDTLPLCMIPHPEETCFGQPIDYKYVPSRSSLPVEYEVLRRFPRCWSVLAPMLCGMIYRPCDVRPFTAKLTSSTMMEVWQRFGIGMCKRVHELCEDAIKEGFFPSELVDCKRTAENVTWLKQRRNATGPLAPFVLSGSDDDLRTEWDRQTVFTEENCQIKYTENASRHEPMQCIFPLVYTTHERIRPVIDQCFLPCRSPLISSPDKFLSFVVVRAVLCCFFGAICFSIFMFLSSRSKIFSDSDCIFSIACSLLCFSLYLACWGLGSITYFAKSSECTRTMHGVDIRSEPIDHFASTWCLLSAVTSHSSLLASIGFLAAAFPLSAAGATKIRRREDEKKSDSSSGLRASLVALIGIASTICGVIPVFLKMISTDGVAGVCSFGLHSIIHHSTALTAPGLVFCLIALAVGTRDMWREKKVRHMEIEHAVEEKIREGIEHEKSKEKIAFWKDRGPGQKEEIQSIVRQGSLPPVEEKDGESGRGSGGEIERDGEEEVLVLKGDDDEEKQWLSDAQKREIGERVRMEMGGEWRGREKRAWNEAISTRYTLAALCLCIGSLLFGLSIHSVSLANNGKDEYEAVKEYVSCVMSKSIVRRDQEWLAEPVHAAEWWREGGGESDPLVRRHNLASGINIHSCSFPSTGDGRILGLLSVFILLPLLPVSVFIWAFGAGLVGAGGMAMVKERRPKTQKIRDDDDDDVEMTVLTSKRDGDSQRMSSVSSSMDGRVLSRPAGSTVSTVVSSISRLSAASSTSSTHSSVSLRGRLPRFPSAERLMTVRATSPVPSVARSEVVVVPDRRSRSVGHLRRIDIVGRAKERKALIWKKKTRACSAEMEARREGQAEAGQLVAPRNSIDHDARSVSSHSTTRTHQSGVSSSLHPPSQVAAEMKRNAEALMRRSRQTDVRSAGLQQQLQMVQEELLLRALPNDQPCSSSTNQQNPEWFRNLQEVRTRIEGYAMVSNAATPGLMLSAHALNLGRLIMANGTQDYLINHQALQYALERLQALVYHLENGLDVSPQLERDIQEGIAALDKQSKINQMPNVRDCLTREMTLNLDLDIVTPEALRLRDEFYRSETNEERRRQILDELREGANRRAVLRLAEGSLGQLQLVQQAQLQGGPAAAAGRMAPPVYAPMRIIDMTQPPSNLGAPFSSSYSLTNSTVPSSMLTTAEQEKERRIRLYHETYGQPPVYEGLPSTSRAAAAAPSSSSAAASAAVAGPSSDVSSFIAAVLGANASVQPVYAAQSAHFPAPTSSELDNSHDDDDPMSSETSMDSIGRRTTAVASSLFSAGSYAVPIYDVGGGEPSAAATRGAPLTNGSAPNSSGATPGAVPNLFPFVRTDQLPPIPSFPGARPMAPASLFGTQEEQGRGIAQMFVDRWEEQRNGAAAMNGLDQLERLDVPSHPLRDDEEERRRKEETKREKRRTPFSDDEPSCSTARRRNNDDTPPRVGRVRVHMMADGEVNGMAAQTQEQVRSSLGAAAERRDYEDELVDDDDDSGLESLSHLSLRLYVASEDEDAPPRPATREELEDYERERERRVQAEVEDRLRLVGVQPRRDEEEAGPSNERHGRVQLMNRYLNHSNPDLAMEEEEREQREADEKREREERKRVDEARRERIRRAREARESAENAAREEDEVSLSSLLTAEEQADLVRALRDSLAHRSTEGMSEEQRRLVEHLTRALDVQGGISREEIMTYRVYETNRQNRLRQQPDRNSPYSVSSVVISRMSLAEIGARVDAIRRLSPGTLYPLEVYYQLHLADVLWPLNGRDVVLGDNIYTHDDINRVLGADSPLVPEGADSADFHQLMRKRAITAGSLTGRAYGGQRGSQGPTYLPPRLPDQGIYRVFGDPSVVLAAIDGDLQPIRDAIARIPLTMPDVMRLDNRTSHTLGSHLRHFRDFLDAQARVAGFPLREDTYVDAVPPEPTDPSHPTDGDTDGDPSGPQPDPEAEPDF</sequence>
<proteinExistence type="predicted"/>
<gene>
    <name evidence="4" type="ORF">PENTCL1PPCAC_25960</name>
</gene>
<keyword evidence="3" id="KW-0732">Signal</keyword>
<feature type="transmembrane region" description="Helical" evidence="2">
    <location>
        <begin position="284"/>
        <end position="309"/>
    </location>
</feature>
<feature type="compositionally biased region" description="Basic and acidic residues" evidence="1">
    <location>
        <begin position="1689"/>
        <end position="1701"/>
    </location>
</feature>
<feature type="compositionally biased region" description="Polar residues" evidence="1">
    <location>
        <begin position="1385"/>
        <end position="1395"/>
    </location>
</feature>
<feature type="region of interest" description="Disordered" evidence="1">
    <location>
        <begin position="1458"/>
        <end position="1519"/>
    </location>
</feature>
<feature type="region of interest" description="Disordered" evidence="1">
    <location>
        <begin position="1316"/>
        <end position="1345"/>
    </location>
</feature>
<feature type="compositionally biased region" description="Basic and acidic residues" evidence="1">
    <location>
        <begin position="1463"/>
        <end position="1496"/>
    </location>
</feature>
<evidence type="ECO:0000313" key="4">
    <source>
        <dbReference type="EMBL" id="GMT03786.1"/>
    </source>
</evidence>
<feature type="region of interest" description="Disordered" evidence="1">
    <location>
        <begin position="1374"/>
        <end position="1397"/>
    </location>
</feature>
<reference evidence="4" key="1">
    <citation type="submission" date="2023-10" db="EMBL/GenBank/DDBJ databases">
        <title>Genome assembly of Pristionchus species.</title>
        <authorList>
            <person name="Yoshida K."/>
            <person name="Sommer R.J."/>
        </authorList>
    </citation>
    <scope>NUCLEOTIDE SEQUENCE</scope>
    <source>
        <strain evidence="4">RS0144</strain>
    </source>
</reference>
<feature type="compositionally biased region" description="Low complexity" evidence="1">
    <location>
        <begin position="1568"/>
        <end position="1578"/>
    </location>
</feature>
<feature type="chain" id="PRO_5043360831" description="FZ domain-containing protein" evidence="3">
    <location>
        <begin position="18"/>
        <end position="2020"/>
    </location>
</feature>
<evidence type="ECO:0000256" key="3">
    <source>
        <dbReference type="SAM" id="SignalP"/>
    </source>
</evidence>
<feature type="region of interest" description="Disordered" evidence="1">
    <location>
        <begin position="1650"/>
        <end position="1682"/>
    </location>
</feature>
<comment type="caution">
    <text evidence="4">The sequence shown here is derived from an EMBL/GenBank/DDBJ whole genome shotgun (WGS) entry which is preliminary data.</text>
</comment>
<feature type="region of interest" description="Disordered" evidence="1">
    <location>
        <begin position="1689"/>
        <end position="1708"/>
    </location>
</feature>
<dbReference type="Proteomes" id="UP001432027">
    <property type="component" value="Unassembled WGS sequence"/>
</dbReference>
<feature type="region of interest" description="Disordered" evidence="1">
    <location>
        <begin position="1543"/>
        <end position="1609"/>
    </location>
</feature>
<evidence type="ECO:0000256" key="1">
    <source>
        <dbReference type="SAM" id="MobiDB-lite"/>
    </source>
</evidence>
<feature type="region of interest" description="Disordered" evidence="1">
    <location>
        <begin position="907"/>
        <end position="954"/>
    </location>
</feature>
<evidence type="ECO:0000313" key="5">
    <source>
        <dbReference type="Proteomes" id="UP001432027"/>
    </source>
</evidence>
<accession>A0AAV5UBE2</accession>
<evidence type="ECO:0008006" key="6">
    <source>
        <dbReference type="Google" id="ProtNLM"/>
    </source>
</evidence>
<feature type="region of interest" description="Disordered" evidence="1">
    <location>
        <begin position="534"/>
        <end position="567"/>
    </location>
</feature>
<feature type="transmembrane region" description="Helical" evidence="2">
    <location>
        <begin position="464"/>
        <end position="484"/>
    </location>
</feature>
<evidence type="ECO:0000256" key="2">
    <source>
        <dbReference type="SAM" id="Phobius"/>
    </source>
</evidence>
<dbReference type="InterPro" id="IPR036790">
    <property type="entry name" value="Frizzled_dom_sf"/>
</dbReference>
<keyword evidence="2" id="KW-1133">Transmembrane helix</keyword>
<keyword evidence="5" id="KW-1185">Reference proteome</keyword>
<name>A0AAV5UBE2_9BILA</name>
<feature type="region of interest" description="Disordered" evidence="1">
    <location>
        <begin position="777"/>
        <end position="802"/>
    </location>
</feature>
<feature type="transmembrane region" description="Helical" evidence="2">
    <location>
        <begin position="721"/>
        <end position="754"/>
    </location>
</feature>